<evidence type="ECO:0000259" key="3">
    <source>
        <dbReference type="PROSITE" id="PS51304"/>
    </source>
</evidence>
<dbReference type="PROSITE" id="PS51304">
    <property type="entry name" value="GALECTIN"/>
    <property type="match status" value="1"/>
</dbReference>
<dbReference type="InterPro" id="IPR044156">
    <property type="entry name" value="Galectin-like"/>
</dbReference>
<keyword evidence="1 2" id="KW-0430">Lectin</keyword>
<dbReference type="InterPro" id="IPR001079">
    <property type="entry name" value="Galectin_CRD"/>
</dbReference>
<proteinExistence type="predicted"/>
<dbReference type="GO" id="GO:0030246">
    <property type="term" value="F:carbohydrate binding"/>
    <property type="evidence" value="ECO:0000318"/>
    <property type="project" value="GO_Central"/>
</dbReference>
<evidence type="ECO:0000313" key="4">
    <source>
        <dbReference type="Ensembl" id="ENSORLP00000035693.1"/>
    </source>
</evidence>
<dbReference type="Gene3D" id="2.60.120.200">
    <property type="match status" value="1"/>
</dbReference>
<dbReference type="Proteomes" id="UP000001038">
    <property type="component" value="Chromosome 8"/>
</dbReference>
<dbReference type="GO" id="GO:0043236">
    <property type="term" value="F:laminin binding"/>
    <property type="evidence" value="ECO:0000318"/>
    <property type="project" value="GO_Central"/>
</dbReference>
<dbReference type="Ensembl" id="ENSORLT00000044248.1">
    <property type="protein sequence ID" value="ENSORLP00000035693.1"/>
    <property type="gene ID" value="ENSORLG00000010697.2"/>
</dbReference>
<accession>A0A3B3HWC6</accession>
<dbReference type="PANTHER" id="PTHR11346:SF112">
    <property type="entry name" value="GALECTIN"/>
    <property type="match status" value="1"/>
</dbReference>
<name>A0A3B3HWC6_ORYLA</name>
<reference evidence="4 5" key="1">
    <citation type="journal article" date="2007" name="Nature">
        <title>The medaka draft genome and insights into vertebrate genome evolution.</title>
        <authorList>
            <person name="Kasahara M."/>
            <person name="Naruse K."/>
            <person name="Sasaki S."/>
            <person name="Nakatani Y."/>
            <person name="Qu W."/>
            <person name="Ahsan B."/>
            <person name="Yamada T."/>
            <person name="Nagayasu Y."/>
            <person name="Doi K."/>
            <person name="Kasai Y."/>
            <person name="Jindo T."/>
            <person name="Kobayashi D."/>
            <person name="Shimada A."/>
            <person name="Toyoda A."/>
            <person name="Kuroki Y."/>
            <person name="Fujiyama A."/>
            <person name="Sasaki T."/>
            <person name="Shimizu A."/>
            <person name="Asakawa S."/>
            <person name="Shimizu N."/>
            <person name="Hashimoto S."/>
            <person name="Yang J."/>
            <person name="Lee Y."/>
            <person name="Matsushima K."/>
            <person name="Sugano S."/>
            <person name="Sakaizumi M."/>
            <person name="Narita T."/>
            <person name="Ohishi K."/>
            <person name="Haga S."/>
            <person name="Ohta F."/>
            <person name="Nomoto H."/>
            <person name="Nogata K."/>
            <person name="Morishita T."/>
            <person name="Endo T."/>
            <person name="Shin-I T."/>
            <person name="Takeda H."/>
            <person name="Morishita S."/>
            <person name="Kohara Y."/>
        </authorList>
    </citation>
    <scope>NUCLEOTIDE SEQUENCE [LARGE SCALE GENOMIC DNA]</scope>
    <source>
        <strain evidence="4 5">Hd-rR</strain>
    </source>
</reference>
<dbReference type="SMART" id="SM00276">
    <property type="entry name" value="GLECT"/>
    <property type="match status" value="1"/>
</dbReference>
<dbReference type="InterPro" id="IPR013320">
    <property type="entry name" value="ConA-like_dom_sf"/>
</dbReference>
<dbReference type="GeneTree" id="ENSGT00940000155025"/>
<protein>
    <recommendedName>
        <fullName evidence="2">Galectin</fullName>
    </recommendedName>
</protein>
<feature type="domain" description="Galectin" evidence="3">
    <location>
        <begin position="1"/>
        <end position="147"/>
    </location>
</feature>
<dbReference type="GO" id="GO:0016936">
    <property type="term" value="F:galactoside binding"/>
    <property type="evidence" value="ECO:0000318"/>
    <property type="project" value="GO_Central"/>
</dbReference>
<dbReference type="InParanoid" id="A0A3B3HWC6"/>
<dbReference type="SUPFAM" id="SSF49899">
    <property type="entry name" value="Concanavalin A-like lectins/glucanases"/>
    <property type="match status" value="1"/>
</dbReference>
<organism evidence="4 5">
    <name type="scientific">Oryzias latipes</name>
    <name type="common">Japanese rice fish</name>
    <name type="synonym">Japanese killifish</name>
    <dbReference type="NCBI Taxonomy" id="8090"/>
    <lineage>
        <taxon>Eukaryota</taxon>
        <taxon>Metazoa</taxon>
        <taxon>Chordata</taxon>
        <taxon>Craniata</taxon>
        <taxon>Vertebrata</taxon>
        <taxon>Euteleostomi</taxon>
        <taxon>Actinopterygii</taxon>
        <taxon>Neopterygii</taxon>
        <taxon>Teleostei</taxon>
        <taxon>Neoteleostei</taxon>
        <taxon>Acanthomorphata</taxon>
        <taxon>Ovalentaria</taxon>
        <taxon>Atherinomorphae</taxon>
        <taxon>Beloniformes</taxon>
        <taxon>Adrianichthyidae</taxon>
        <taxon>Oryziinae</taxon>
        <taxon>Oryzias</taxon>
    </lineage>
</organism>
<evidence type="ECO:0000256" key="1">
    <source>
        <dbReference type="ARBA" id="ARBA00022734"/>
    </source>
</evidence>
<keyword evidence="5" id="KW-1185">Reference proteome</keyword>
<dbReference type="Pfam" id="PF00337">
    <property type="entry name" value="Gal-bind_lectin"/>
    <property type="match status" value="1"/>
</dbReference>
<dbReference type="PANTHER" id="PTHR11346">
    <property type="entry name" value="GALECTIN"/>
    <property type="match status" value="1"/>
</dbReference>
<reference evidence="4" key="2">
    <citation type="submission" date="2025-08" db="UniProtKB">
        <authorList>
            <consortium name="Ensembl"/>
        </authorList>
    </citation>
    <scope>IDENTIFICATION</scope>
    <source>
        <strain evidence="4">Hd-rR</strain>
    </source>
</reference>
<sequence>VIKNIFLTIFNFKCWFSCSTEQLELFNPLIPDSFTSFFVLSSCSFNIGLNDQNIALHLNPRFDVWGDKDTIVLNSVENSKWKDEVQPGGFCFFRGESFKIIIKFKCKGFSITLPNGSRITVPNCIYANKYSYFRFDGDVSISSVEIR</sequence>
<evidence type="ECO:0000313" key="5">
    <source>
        <dbReference type="Proteomes" id="UP000001038"/>
    </source>
</evidence>
<evidence type="ECO:0000256" key="2">
    <source>
        <dbReference type="RuleBase" id="RU102079"/>
    </source>
</evidence>
<dbReference type="Bgee" id="ENSORLG00000010697">
    <property type="expression patterns" value="Expressed in intestine"/>
</dbReference>
<dbReference type="GO" id="GO:0005615">
    <property type="term" value="C:extracellular space"/>
    <property type="evidence" value="ECO:0000318"/>
    <property type="project" value="GO_Central"/>
</dbReference>
<dbReference type="AlphaFoldDB" id="A0A3B3HWC6"/>
<reference evidence="4" key="3">
    <citation type="submission" date="2025-09" db="UniProtKB">
        <authorList>
            <consortium name="Ensembl"/>
        </authorList>
    </citation>
    <scope>IDENTIFICATION</scope>
    <source>
        <strain evidence="4">Hd-rR</strain>
    </source>
</reference>
<dbReference type="SMART" id="SM00908">
    <property type="entry name" value="Gal-bind_lectin"/>
    <property type="match status" value="1"/>
</dbReference>